<organism evidence="8 9">
    <name type="scientific">Halobacteroides halobius (strain ATCC 35273 / DSM 5150 / MD-1)</name>
    <dbReference type="NCBI Taxonomy" id="748449"/>
    <lineage>
        <taxon>Bacteria</taxon>
        <taxon>Bacillati</taxon>
        <taxon>Bacillota</taxon>
        <taxon>Clostridia</taxon>
        <taxon>Halanaerobiales</taxon>
        <taxon>Halobacteroidaceae</taxon>
        <taxon>Halobacteroides</taxon>
    </lineage>
</organism>
<proteinExistence type="inferred from homology"/>
<evidence type="ECO:0000313" key="9">
    <source>
        <dbReference type="Proteomes" id="UP000010880"/>
    </source>
</evidence>
<evidence type="ECO:0000256" key="3">
    <source>
        <dbReference type="ARBA" id="ARBA00022723"/>
    </source>
</evidence>
<dbReference type="Gene3D" id="3.40.30.10">
    <property type="entry name" value="Glutaredoxin"/>
    <property type="match status" value="1"/>
</dbReference>
<evidence type="ECO:0000256" key="1">
    <source>
        <dbReference type="ARBA" id="ARBA00010643"/>
    </source>
</evidence>
<dbReference type="InterPro" id="IPR036249">
    <property type="entry name" value="Thioredoxin-like_sf"/>
</dbReference>
<evidence type="ECO:0000256" key="7">
    <source>
        <dbReference type="PIRSR" id="PIRSR000216-1"/>
    </source>
</evidence>
<dbReference type="STRING" id="748449.Halha_0375"/>
<feature type="binding site" evidence="7">
    <location>
        <position position="124"/>
    </location>
    <ligand>
        <name>[2Fe-2S] cluster</name>
        <dbReference type="ChEBI" id="CHEBI:190135"/>
    </ligand>
</feature>
<dbReference type="eggNOG" id="COG1905">
    <property type="taxonomic scope" value="Bacteria"/>
</dbReference>
<evidence type="ECO:0000256" key="5">
    <source>
        <dbReference type="ARBA" id="ARBA00023014"/>
    </source>
</evidence>
<dbReference type="GO" id="GO:0016491">
    <property type="term" value="F:oxidoreductase activity"/>
    <property type="evidence" value="ECO:0007669"/>
    <property type="project" value="InterPro"/>
</dbReference>
<dbReference type="PANTHER" id="PTHR43342:SF2">
    <property type="entry name" value="POTENTIAL NAD-REDUCING HYDROGENASE SUBUNIT"/>
    <property type="match status" value="1"/>
</dbReference>
<feature type="binding site" evidence="7">
    <location>
        <position position="83"/>
    </location>
    <ligand>
        <name>[2Fe-2S] cluster</name>
        <dbReference type="ChEBI" id="CHEBI:190135"/>
    </ligand>
</feature>
<keyword evidence="5 7" id="KW-0411">Iron-sulfur</keyword>
<dbReference type="Pfam" id="PF01257">
    <property type="entry name" value="2Fe-2S_thioredx"/>
    <property type="match status" value="1"/>
</dbReference>
<evidence type="ECO:0000256" key="6">
    <source>
        <dbReference type="ARBA" id="ARBA00034078"/>
    </source>
</evidence>
<dbReference type="PIRSF" id="PIRSF000216">
    <property type="entry name" value="NADH_DH_24kDa"/>
    <property type="match status" value="1"/>
</dbReference>
<dbReference type="OrthoDB" id="9807941at2"/>
<dbReference type="HOGENOM" id="CLU_054362_2_1_9"/>
<sequence length="157" mass="17214">MKQEEKEKKAKLKEVIQEAKESDEINIVKIVNQAQDIYGHVSRDIQVKLAEGVGIPLSEIYSVVSFYSLFSTTPRAENTIEVCMGTACYVKGSQDILDEFSDELKIEPGEVTEDGKFGLESTRCIGACGRAPVIVAGEDIHGGLDVDGVSKILDQYQ</sequence>
<keyword evidence="9" id="KW-1185">Reference proteome</keyword>
<dbReference type="Gene3D" id="1.10.10.1590">
    <property type="entry name" value="NADH-quinone oxidoreductase subunit E"/>
    <property type="match status" value="1"/>
</dbReference>
<keyword evidence="8" id="KW-0830">Ubiquinone</keyword>
<keyword evidence="3 7" id="KW-0479">Metal-binding</keyword>
<dbReference type="Proteomes" id="UP000010880">
    <property type="component" value="Chromosome"/>
</dbReference>
<comment type="cofactor">
    <cofactor evidence="6">
        <name>[2Fe-2S] cluster</name>
        <dbReference type="ChEBI" id="CHEBI:190135"/>
    </cofactor>
</comment>
<evidence type="ECO:0000256" key="2">
    <source>
        <dbReference type="ARBA" id="ARBA00022714"/>
    </source>
</evidence>
<feature type="binding site" evidence="7">
    <location>
        <position position="128"/>
    </location>
    <ligand>
        <name>[2Fe-2S] cluster</name>
        <dbReference type="ChEBI" id="CHEBI:190135"/>
    </ligand>
</feature>
<dbReference type="CDD" id="cd03064">
    <property type="entry name" value="TRX_Fd_NuoE"/>
    <property type="match status" value="1"/>
</dbReference>
<dbReference type="GO" id="GO:0051537">
    <property type="term" value="F:2 iron, 2 sulfur cluster binding"/>
    <property type="evidence" value="ECO:0007669"/>
    <property type="project" value="UniProtKB-KW"/>
</dbReference>
<keyword evidence="4 7" id="KW-0408">Iron</keyword>
<dbReference type="InterPro" id="IPR042128">
    <property type="entry name" value="NuoE_dom"/>
</dbReference>
<dbReference type="InterPro" id="IPR041921">
    <property type="entry name" value="NuoE_N"/>
</dbReference>
<dbReference type="KEGG" id="hhl:Halha_0375"/>
<dbReference type="InterPro" id="IPR028431">
    <property type="entry name" value="NADP_DH_HndA-like"/>
</dbReference>
<accession>L0K763</accession>
<comment type="cofactor">
    <cofactor evidence="7">
        <name>[2Fe-2S] cluster</name>
        <dbReference type="ChEBI" id="CHEBI:190135"/>
    </cofactor>
    <text evidence="7">Binds 1 [2Fe-2S] cluster.</text>
</comment>
<dbReference type="PANTHER" id="PTHR43342">
    <property type="entry name" value="NADH-QUINONE OXIDOREDUCTASE, E SUBUNIT"/>
    <property type="match status" value="1"/>
</dbReference>
<dbReference type="RefSeq" id="WP_015326096.1">
    <property type="nucleotide sequence ID" value="NC_019978.1"/>
</dbReference>
<evidence type="ECO:0000256" key="4">
    <source>
        <dbReference type="ARBA" id="ARBA00023004"/>
    </source>
</evidence>
<reference evidence="9" key="1">
    <citation type="submission" date="2012-02" db="EMBL/GenBank/DDBJ databases">
        <title>The complete genome of Halobacteroides halobius DSM 5150.</title>
        <authorList>
            <person name="Lucas S."/>
            <person name="Copeland A."/>
            <person name="Lapidus A."/>
            <person name="Glavina del Rio T."/>
            <person name="Dalin E."/>
            <person name="Tice H."/>
            <person name="Bruce D."/>
            <person name="Goodwin L."/>
            <person name="Pitluck S."/>
            <person name="Peters L."/>
            <person name="Mikhailova N."/>
            <person name="Gu W."/>
            <person name="Kyrpides N."/>
            <person name="Mavromatis K."/>
            <person name="Ivanova N."/>
            <person name="Brettin T."/>
            <person name="Detter J.C."/>
            <person name="Han C."/>
            <person name="Larimer F."/>
            <person name="Land M."/>
            <person name="Hauser L."/>
            <person name="Markowitz V."/>
            <person name="Cheng J.-F."/>
            <person name="Hugenholtz P."/>
            <person name="Woyke T."/>
            <person name="Wu D."/>
            <person name="Tindall B."/>
            <person name="Pomrenke H."/>
            <person name="Brambilla E."/>
            <person name="Klenk H.-P."/>
            <person name="Eisen J.A."/>
        </authorList>
    </citation>
    <scope>NUCLEOTIDE SEQUENCE [LARGE SCALE GENOMIC DNA]</scope>
    <source>
        <strain evidence="9">ATCC 35273 / DSM 5150 / MD-1</strain>
    </source>
</reference>
<gene>
    <name evidence="8" type="ordered locus">Halha_0375</name>
</gene>
<comment type="similarity">
    <text evidence="1">Belongs to the complex I 24 kDa subunit family.</text>
</comment>
<dbReference type="SUPFAM" id="SSF52833">
    <property type="entry name" value="Thioredoxin-like"/>
    <property type="match status" value="1"/>
</dbReference>
<dbReference type="InterPro" id="IPR002023">
    <property type="entry name" value="NuoE-like"/>
</dbReference>
<protein>
    <submittedName>
        <fullName evidence="8">NADH:ubiquinone oxidoreductase 24 kD subunit</fullName>
    </submittedName>
</protein>
<evidence type="ECO:0000313" key="8">
    <source>
        <dbReference type="EMBL" id="AGB40370.1"/>
    </source>
</evidence>
<keyword evidence="2 7" id="KW-0001">2Fe-2S</keyword>
<name>L0K763_HALHC</name>
<dbReference type="EMBL" id="CP003359">
    <property type="protein sequence ID" value="AGB40370.1"/>
    <property type="molecule type" value="Genomic_DNA"/>
</dbReference>
<feature type="binding site" evidence="7">
    <location>
        <position position="88"/>
    </location>
    <ligand>
        <name>[2Fe-2S] cluster</name>
        <dbReference type="ChEBI" id="CHEBI:190135"/>
    </ligand>
</feature>
<dbReference type="GO" id="GO:0046872">
    <property type="term" value="F:metal ion binding"/>
    <property type="evidence" value="ECO:0007669"/>
    <property type="project" value="UniProtKB-KW"/>
</dbReference>
<dbReference type="AlphaFoldDB" id="L0K763"/>